<evidence type="ECO:0000256" key="1">
    <source>
        <dbReference type="SAM" id="MobiDB-lite"/>
    </source>
</evidence>
<accession>A0A9P8EBF7</accession>
<dbReference type="AlphaFoldDB" id="A0A9P8EBF7"/>
<feature type="compositionally biased region" description="Basic and acidic residues" evidence="1">
    <location>
        <begin position="16"/>
        <end position="26"/>
    </location>
</feature>
<proteinExistence type="predicted"/>
<name>A0A9P8EBF7_AURME</name>
<evidence type="ECO:0008006" key="4">
    <source>
        <dbReference type="Google" id="ProtNLM"/>
    </source>
</evidence>
<gene>
    <name evidence="2" type="ORF">KCU76_g11759</name>
</gene>
<dbReference type="Proteomes" id="UP000779574">
    <property type="component" value="Unassembled WGS sequence"/>
</dbReference>
<evidence type="ECO:0000313" key="2">
    <source>
        <dbReference type="EMBL" id="KAG9685367.1"/>
    </source>
</evidence>
<dbReference type="OrthoDB" id="3911415at2759"/>
<reference evidence="2" key="2">
    <citation type="submission" date="2021-08" db="EMBL/GenBank/DDBJ databases">
        <authorList>
            <person name="Gostincar C."/>
            <person name="Sun X."/>
            <person name="Song Z."/>
            <person name="Gunde-Cimerman N."/>
        </authorList>
    </citation>
    <scope>NUCLEOTIDE SEQUENCE</scope>
    <source>
        <strain evidence="2">EXF-9911</strain>
    </source>
</reference>
<protein>
    <recommendedName>
        <fullName evidence="4">F-box domain-containing protein</fullName>
    </recommendedName>
</protein>
<feature type="non-terminal residue" evidence="2">
    <location>
        <position position="282"/>
    </location>
</feature>
<dbReference type="EMBL" id="JAHFXF010000577">
    <property type="protein sequence ID" value="KAG9685367.1"/>
    <property type="molecule type" value="Genomic_DNA"/>
</dbReference>
<evidence type="ECO:0000313" key="3">
    <source>
        <dbReference type="Proteomes" id="UP000779574"/>
    </source>
</evidence>
<organism evidence="2 3">
    <name type="scientific">Aureobasidium melanogenum</name>
    <name type="common">Aureobasidium pullulans var. melanogenum</name>
    <dbReference type="NCBI Taxonomy" id="46634"/>
    <lineage>
        <taxon>Eukaryota</taxon>
        <taxon>Fungi</taxon>
        <taxon>Dikarya</taxon>
        <taxon>Ascomycota</taxon>
        <taxon>Pezizomycotina</taxon>
        <taxon>Dothideomycetes</taxon>
        <taxon>Dothideomycetidae</taxon>
        <taxon>Dothideales</taxon>
        <taxon>Saccotheciaceae</taxon>
        <taxon>Aureobasidium</taxon>
    </lineage>
</organism>
<reference evidence="2" key="1">
    <citation type="journal article" date="2021" name="J Fungi (Basel)">
        <title>Virulence traits and population genomics of the black yeast Aureobasidium melanogenum.</title>
        <authorList>
            <person name="Cernosa A."/>
            <person name="Sun X."/>
            <person name="Gostincar C."/>
            <person name="Fang C."/>
            <person name="Gunde-Cimerman N."/>
            <person name="Song Z."/>
        </authorList>
    </citation>
    <scope>NUCLEOTIDE SEQUENCE</scope>
    <source>
        <strain evidence="2">EXF-9911</strain>
    </source>
</reference>
<comment type="caution">
    <text evidence="2">The sequence shown here is derived from an EMBL/GenBank/DDBJ whole genome shotgun (WGS) entry which is preliminary data.</text>
</comment>
<sequence>MDLQLKNSSLDPARTVDTELQLKDSSTETASTSMPATHHQGWSIRLLSALIFGTDHFPNSPFLRLPLELRYMIYNILLDPQANTYIIVEPPNAVEALFLLSGISRQIRAEVQTLVANTRICILAGLTKQLVARPYTTLLKTSDGSKTTNLQMWTDFNVNAPREPKFWKIVLSLINGTGQTRFIADIDLRERTVRVWGPNDEVDCPLLSHSWLFSKSTEEPSRIVAQNFKRYVTHAVKTLVDGRGFFGLTFRDIRPFLQDLRIPWPGSNEYGELFQHPRAGTW</sequence>
<feature type="region of interest" description="Disordered" evidence="1">
    <location>
        <begin position="16"/>
        <end position="36"/>
    </location>
</feature>